<feature type="site" description="Transition state stabilizer" evidence="9">
    <location>
        <position position="214"/>
    </location>
</feature>
<evidence type="ECO:0000259" key="10">
    <source>
        <dbReference type="Pfam" id="PF00696"/>
    </source>
</evidence>
<feature type="domain" description="Aspartate/glutamate/uridylate kinase" evidence="10">
    <location>
        <begin position="5"/>
        <end position="231"/>
    </location>
</feature>
<dbReference type="NCBIfam" id="TIGR00761">
    <property type="entry name" value="argB"/>
    <property type="match status" value="1"/>
</dbReference>
<feature type="binding site" evidence="9">
    <location>
        <begin position="41"/>
        <end position="42"/>
    </location>
    <ligand>
        <name>substrate</name>
    </ligand>
</feature>
<keyword evidence="4 9" id="KW-0808">Transferase</keyword>
<protein>
    <recommendedName>
        <fullName evidence="9">Acetylglutamate kinase</fullName>
        <ecNumber evidence="9">2.7.2.8</ecNumber>
    </recommendedName>
    <alternativeName>
        <fullName evidence="9">N-acetyl-L-glutamate 5-phosphotransferase</fullName>
    </alternativeName>
    <alternativeName>
        <fullName evidence="9">NAG kinase</fullName>
        <shortName evidence="9">NAGK</shortName>
    </alternativeName>
</protein>
<dbReference type="InterPro" id="IPR001048">
    <property type="entry name" value="Asp/Glu/Uridylate_kinase"/>
</dbReference>
<dbReference type="Proteomes" id="UP000291525">
    <property type="component" value="Unassembled WGS sequence"/>
</dbReference>
<evidence type="ECO:0000313" key="11">
    <source>
        <dbReference type="EMBL" id="TAA14770.1"/>
    </source>
</evidence>
<gene>
    <name evidence="9 11" type="primary">argB</name>
    <name evidence="11" type="ORF">EXW74_02065</name>
</gene>
<keyword evidence="7 9" id="KW-0067">ATP-binding</keyword>
<dbReference type="PRINTS" id="PR00474">
    <property type="entry name" value="GLU5KINASE"/>
</dbReference>
<evidence type="ECO:0000256" key="6">
    <source>
        <dbReference type="ARBA" id="ARBA00022777"/>
    </source>
</evidence>
<name>A0A4Q8L2Y8_9STRE</name>
<dbReference type="Gene3D" id="3.40.1160.10">
    <property type="entry name" value="Acetylglutamate kinase-like"/>
    <property type="match status" value="1"/>
</dbReference>
<dbReference type="GO" id="GO:0005737">
    <property type="term" value="C:cytoplasm"/>
    <property type="evidence" value="ECO:0007669"/>
    <property type="project" value="UniProtKB-SubCell"/>
</dbReference>
<evidence type="ECO:0000256" key="2">
    <source>
        <dbReference type="ARBA" id="ARBA00022571"/>
    </source>
</evidence>
<sequence>MKNSIVIKIGGLASQQLSQSCVKQIKQWHKEGKQIVVVHGGGFAIDKLMAEQHLSVEKIDGLRVTSKDVMKLVEYSLFQIVGPSITSSLNNAGCDSIQIKSSLGKIIEADYLNQEKYGFVGQITKVHPQPLEAIMSEGMIPVIGSMGVCDEQLLNINADYVATAIAVALKAERLILMTDVPGVKEDGAILPTLNTTQIEEKIQSGIITGGMIPKIKGASQTVQAGVETVLISDNLSRGTLICLA</sequence>
<dbReference type="EMBL" id="SHGT01000006">
    <property type="protein sequence ID" value="TAA14770.1"/>
    <property type="molecule type" value="Genomic_DNA"/>
</dbReference>
<dbReference type="SUPFAM" id="SSF53633">
    <property type="entry name" value="Carbamate kinase-like"/>
    <property type="match status" value="1"/>
</dbReference>
<evidence type="ECO:0000256" key="8">
    <source>
        <dbReference type="ARBA" id="ARBA00048141"/>
    </source>
</evidence>
<dbReference type="RefSeq" id="WP_130554484.1">
    <property type="nucleotide sequence ID" value="NZ_SHGT01000006.1"/>
</dbReference>
<dbReference type="UniPathway" id="UPA00068">
    <property type="reaction ID" value="UER00107"/>
</dbReference>
<feature type="site" description="Transition state stabilizer" evidence="9">
    <location>
        <position position="8"/>
    </location>
</feature>
<comment type="similarity">
    <text evidence="9">Belongs to the acetylglutamate kinase family. ArgB subfamily.</text>
</comment>
<evidence type="ECO:0000256" key="7">
    <source>
        <dbReference type="ARBA" id="ARBA00022840"/>
    </source>
</evidence>
<dbReference type="Pfam" id="PF00696">
    <property type="entry name" value="AA_kinase"/>
    <property type="match status" value="1"/>
</dbReference>
<dbReference type="GO" id="GO:0003991">
    <property type="term" value="F:acetylglutamate kinase activity"/>
    <property type="evidence" value="ECO:0007669"/>
    <property type="project" value="UniProtKB-UniRule"/>
</dbReference>
<dbReference type="InterPro" id="IPR004662">
    <property type="entry name" value="AcgluKinase_fam"/>
</dbReference>
<comment type="catalytic activity">
    <reaction evidence="8 9">
        <text>N-acetyl-L-glutamate + ATP = N-acetyl-L-glutamyl 5-phosphate + ADP</text>
        <dbReference type="Rhea" id="RHEA:14629"/>
        <dbReference type="ChEBI" id="CHEBI:30616"/>
        <dbReference type="ChEBI" id="CHEBI:44337"/>
        <dbReference type="ChEBI" id="CHEBI:57936"/>
        <dbReference type="ChEBI" id="CHEBI:456216"/>
        <dbReference type="EC" id="2.7.2.8"/>
    </reaction>
</comment>
<dbReference type="InterPro" id="IPR036393">
    <property type="entry name" value="AceGlu_kinase-like_sf"/>
</dbReference>
<comment type="subcellular location">
    <subcellularLocation>
        <location evidence="9">Cytoplasm</location>
    </subcellularLocation>
</comment>
<dbReference type="PIRSF" id="PIRSF000728">
    <property type="entry name" value="NAGK"/>
    <property type="match status" value="1"/>
</dbReference>
<evidence type="ECO:0000256" key="4">
    <source>
        <dbReference type="ARBA" id="ARBA00022679"/>
    </source>
</evidence>
<keyword evidence="3 9" id="KW-0028">Amino-acid biosynthesis</keyword>
<feature type="binding site" evidence="9">
    <location>
        <position position="63"/>
    </location>
    <ligand>
        <name>substrate</name>
    </ligand>
</feature>
<dbReference type="HAMAP" id="MF_00082">
    <property type="entry name" value="ArgB"/>
    <property type="match status" value="1"/>
</dbReference>
<reference evidence="11 12" key="1">
    <citation type="submission" date="2019-02" db="EMBL/GenBank/DDBJ databases">
        <title>First genome of the species Streptococcus parasuis.</title>
        <authorList>
            <person name="Stevens M.J.A."/>
            <person name="Stephan R."/>
        </authorList>
    </citation>
    <scope>NUCLEOTIDE SEQUENCE [LARGE SCALE GENOMIC DNA]</scope>
    <source>
        <strain evidence="11 12">4253</strain>
    </source>
</reference>
<dbReference type="GO" id="GO:0005524">
    <property type="term" value="F:ATP binding"/>
    <property type="evidence" value="ECO:0007669"/>
    <property type="project" value="UniProtKB-UniRule"/>
</dbReference>
<dbReference type="PANTHER" id="PTHR23342">
    <property type="entry name" value="N-ACETYLGLUTAMATE SYNTHASE"/>
    <property type="match status" value="1"/>
</dbReference>
<evidence type="ECO:0000256" key="1">
    <source>
        <dbReference type="ARBA" id="ARBA00004828"/>
    </source>
</evidence>
<dbReference type="AlphaFoldDB" id="A0A4Q8L2Y8"/>
<feature type="binding site" evidence="9">
    <location>
        <position position="155"/>
    </location>
    <ligand>
        <name>substrate</name>
    </ligand>
</feature>
<evidence type="ECO:0000256" key="9">
    <source>
        <dbReference type="HAMAP-Rule" id="MF_00082"/>
    </source>
</evidence>
<comment type="caution">
    <text evidence="11">The sequence shown here is derived from an EMBL/GenBank/DDBJ whole genome shotgun (WGS) entry which is preliminary data.</text>
</comment>
<dbReference type="PROSITE" id="PS51257">
    <property type="entry name" value="PROKAR_LIPOPROTEIN"/>
    <property type="match status" value="1"/>
</dbReference>
<keyword evidence="2 9" id="KW-0055">Arginine biosynthesis</keyword>
<organism evidence="11 12">
    <name type="scientific">Streptococcus parasuis</name>
    <dbReference type="NCBI Taxonomy" id="1501662"/>
    <lineage>
        <taxon>Bacteria</taxon>
        <taxon>Bacillati</taxon>
        <taxon>Bacillota</taxon>
        <taxon>Bacilli</taxon>
        <taxon>Lactobacillales</taxon>
        <taxon>Streptococcaceae</taxon>
        <taxon>Streptococcus</taxon>
    </lineage>
</organism>
<evidence type="ECO:0000313" key="12">
    <source>
        <dbReference type="Proteomes" id="UP000291525"/>
    </source>
</evidence>
<keyword evidence="6 9" id="KW-0418">Kinase</keyword>
<evidence type="ECO:0000256" key="5">
    <source>
        <dbReference type="ARBA" id="ARBA00022741"/>
    </source>
</evidence>
<dbReference type="CDD" id="cd04238">
    <property type="entry name" value="AAK_NAGK-like"/>
    <property type="match status" value="1"/>
</dbReference>
<dbReference type="InterPro" id="IPR001057">
    <property type="entry name" value="Glu/AcGlu_kinase"/>
</dbReference>
<dbReference type="InterPro" id="IPR037528">
    <property type="entry name" value="ArgB"/>
</dbReference>
<dbReference type="OrthoDB" id="9803155at2"/>
<keyword evidence="5 9" id="KW-0547">Nucleotide-binding</keyword>
<dbReference type="GO" id="GO:0042450">
    <property type="term" value="P:L-arginine biosynthetic process via ornithine"/>
    <property type="evidence" value="ECO:0007669"/>
    <property type="project" value="UniProtKB-UniRule"/>
</dbReference>
<dbReference type="EC" id="2.7.2.8" evidence="9"/>
<comment type="pathway">
    <text evidence="1 9">Amino-acid biosynthesis; L-arginine biosynthesis; N(2)-acetyl-L-ornithine from L-glutamate: step 2/4.</text>
</comment>
<comment type="function">
    <text evidence="9">Catalyzes the ATP-dependent phosphorylation of N-acetyl-L-glutamate.</text>
</comment>
<evidence type="ECO:0000256" key="3">
    <source>
        <dbReference type="ARBA" id="ARBA00022605"/>
    </source>
</evidence>
<dbReference type="PANTHER" id="PTHR23342:SF0">
    <property type="entry name" value="N-ACETYLGLUTAMATE SYNTHASE, MITOCHONDRIAL"/>
    <property type="match status" value="1"/>
</dbReference>
<accession>A0A4Q8L2Y8</accession>
<proteinExistence type="inferred from homology"/>
<keyword evidence="9" id="KW-0963">Cytoplasm</keyword>